<feature type="compositionally biased region" description="Basic residues" evidence="1">
    <location>
        <begin position="14"/>
        <end position="23"/>
    </location>
</feature>
<feature type="region of interest" description="Disordered" evidence="1">
    <location>
        <begin position="1"/>
        <end position="28"/>
    </location>
</feature>
<feature type="compositionally biased region" description="Basic and acidic residues" evidence="1">
    <location>
        <begin position="1"/>
        <end position="13"/>
    </location>
</feature>
<gene>
    <name evidence="2" type="ORF">PROFUN_03645</name>
</gene>
<evidence type="ECO:0000313" key="3">
    <source>
        <dbReference type="Proteomes" id="UP000241769"/>
    </source>
</evidence>
<dbReference type="Proteomes" id="UP000241769">
    <property type="component" value="Unassembled WGS sequence"/>
</dbReference>
<reference evidence="2 3" key="1">
    <citation type="journal article" date="2018" name="Genome Biol. Evol.">
        <title>Multiple Roots of Fruiting Body Formation in Amoebozoa.</title>
        <authorList>
            <person name="Hillmann F."/>
            <person name="Forbes G."/>
            <person name="Novohradska S."/>
            <person name="Ferling I."/>
            <person name="Riege K."/>
            <person name="Groth M."/>
            <person name="Westermann M."/>
            <person name="Marz M."/>
            <person name="Spaller T."/>
            <person name="Winckler T."/>
            <person name="Schaap P."/>
            <person name="Glockner G."/>
        </authorList>
    </citation>
    <scope>NUCLEOTIDE SEQUENCE [LARGE SCALE GENOMIC DNA]</scope>
    <source>
        <strain evidence="2 3">Jena</strain>
    </source>
</reference>
<dbReference type="InParanoid" id="A0A2P6NSF8"/>
<evidence type="ECO:0000313" key="2">
    <source>
        <dbReference type="EMBL" id="PRP86897.1"/>
    </source>
</evidence>
<dbReference type="AlphaFoldDB" id="A0A2P6NSF8"/>
<protein>
    <submittedName>
        <fullName evidence="2">Uncharacterized protein</fullName>
    </submittedName>
</protein>
<evidence type="ECO:0000256" key="1">
    <source>
        <dbReference type="SAM" id="MobiDB-lite"/>
    </source>
</evidence>
<comment type="caution">
    <text evidence="2">The sequence shown here is derived from an EMBL/GenBank/DDBJ whole genome shotgun (WGS) entry which is preliminary data.</text>
</comment>
<proteinExistence type="predicted"/>
<organism evidence="2 3">
    <name type="scientific">Planoprotostelium fungivorum</name>
    <dbReference type="NCBI Taxonomy" id="1890364"/>
    <lineage>
        <taxon>Eukaryota</taxon>
        <taxon>Amoebozoa</taxon>
        <taxon>Evosea</taxon>
        <taxon>Variosea</taxon>
        <taxon>Cavosteliida</taxon>
        <taxon>Cavosteliaceae</taxon>
        <taxon>Planoprotostelium</taxon>
    </lineage>
</organism>
<name>A0A2P6NSF8_9EUKA</name>
<keyword evidence="3" id="KW-1185">Reference proteome</keyword>
<sequence length="84" mass="9443">MTASDIHRLDIARAHAHTPKKSRGVNPGLILGMSRQVTDNASSWRQVQRFALDSQQSLEGGRDYGYYTITFPNKCSSQTDELEM</sequence>
<accession>A0A2P6NSF8</accession>
<dbReference type="EMBL" id="MDYQ01000025">
    <property type="protein sequence ID" value="PRP86897.1"/>
    <property type="molecule type" value="Genomic_DNA"/>
</dbReference>